<keyword evidence="1" id="KW-0863">Zinc-finger</keyword>
<feature type="compositionally biased region" description="Low complexity" evidence="2">
    <location>
        <begin position="44"/>
        <end position="72"/>
    </location>
</feature>
<sequence length="159" mass="16728">MASKQCTACGGPAKYKCPACEAGYCSVGCCRAHRAEGCHPQAQTALPTAAAQPTASSQSASTLAPAATSSGEAEGEDDDDDEKKHRLRPEDLQRLDSSPRVRELLADPDLRALIEAVRRDPNPVQAIRTLRQQAGFEELVRALLGAASGEAGGLITSKR</sequence>
<dbReference type="CDD" id="cd23024">
    <property type="entry name" value="zf-HIT_ZNHIT2-3"/>
    <property type="match status" value="1"/>
</dbReference>
<comment type="caution">
    <text evidence="4">The sequence shown here is derived from an EMBL/GenBank/DDBJ whole genome shotgun (WGS) entry which is preliminary data.</text>
</comment>
<dbReference type="OrthoDB" id="18412at2759"/>
<feature type="domain" description="HIT-type" evidence="3">
    <location>
        <begin position="6"/>
        <end position="38"/>
    </location>
</feature>
<dbReference type="PROSITE" id="PS51083">
    <property type="entry name" value="ZF_HIT"/>
    <property type="match status" value="1"/>
</dbReference>
<feature type="region of interest" description="Disordered" evidence="2">
    <location>
        <begin position="44"/>
        <end position="100"/>
    </location>
</feature>
<keyword evidence="1" id="KW-0479">Metal-binding</keyword>
<dbReference type="SUPFAM" id="SSF144232">
    <property type="entry name" value="HIT/MYND zinc finger-like"/>
    <property type="match status" value="1"/>
</dbReference>
<dbReference type="EMBL" id="JANBOI010000291">
    <property type="protein sequence ID" value="KAJ1731783.1"/>
    <property type="molecule type" value="Genomic_DNA"/>
</dbReference>
<dbReference type="GO" id="GO:0008270">
    <property type="term" value="F:zinc ion binding"/>
    <property type="evidence" value="ECO:0007669"/>
    <property type="project" value="UniProtKB-UniRule"/>
</dbReference>
<dbReference type="Pfam" id="PF04438">
    <property type="entry name" value="zf-HIT"/>
    <property type="match status" value="1"/>
</dbReference>
<feature type="compositionally biased region" description="Basic and acidic residues" evidence="2">
    <location>
        <begin position="82"/>
        <end position="100"/>
    </location>
</feature>
<dbReference type="Gene3D" id="3.30.60.190">
    <property type="match status" value="1"/>
</dbReference>
<dbReference type="InterPro" id="IPR007529">
    <property type="entry name" value="Znf_HIT"/>
</dbReference>
<proteinExistence type="predicted"/>
<evidence type="ECO:0000256" key="2">
    <source>
        <dbReference type="SAM" id="MobiDB-lite"/>
    </source>
</evidence>
<dbReference type="Gene3D" id="1.10.260.100">
    <property type="match status" value="1"/>
</dbReference>
<reference evidence="4" key="1">
    <citation type="submission" date="2022-07" db="EMBL/GenBank/DDBJ databases">
        <title>Phylogenomic reconstructions and comparative analyses of Kickxellomycotina fungi.</title>
        <authorList>
            <person name="Reynolds N.K."/>
            <person name="Stajich J.E."/>
            <person name="Barry K."/>
            <person name="Grigoriev I.V."/>
            <person name="Crous P."/>
            <person name="Smith M.E."/>
        </authorList>
    </citation>
    <scope>NUCLEOTIDE SEQUENCE</scope>
    <source>
        <strain evidence="4">BCRC 34381</strain>
    </source>
</reference>
<dbReference type="AlphaFoldDB" id="A0A9W8CWH8"/>
<evidence type="ECO:0000313" key="5">
    <source>
        <dbReference type="Proteomes" id="UP001143981"/>
    </source>
</evidence>
<protein>
    <recommendedName>
        <fullName evidence="3">HIT-type domain-containing protein</fullName>
    </recommendedName>
</protein>
<keyword evidence="5" id="KW-1185">Reference proteome</keyword>
<gene>
    <name evidence="4" type="ORF">LPJ61_002363</name>
</gene>
<accession>A0A9W8CWH8</accession>
<evidence type="ECO:0000313" key="4">
    <source>
        <dbReference type="EMBL" id="KAJ1731783.1"/>
    </source>
</evidence>
<evidence type="ECO:0000256" key="1">
    <source>
        <dbReference type="PROSITE-ProRule" id="PRU00453"/>
    </source>
</evidence>
<organism evidence="4 5">
    <name type="scientific">Coemansia biformis</name>
    <dbReference type="NCBI Taxonomy" id="1286918"/>
    <lineage>
        <taxon>Eukaryota</taxon>
        <taxon>Fungi</taxon>
        <taxon>Fungi incertae sedis</taxon>
        <taxon>Zoopagomycota</taxon>
        <taxon>Kickxellomycotina</taxon>
        <taxon>Kickxellomycetes</taxon>
        <taxon>Kickxellales</taxon>
        <taxon>Kickxellaceae</taxon>
        <taxon>Coemansia</taxon>
    </lineage>
</organism>
<name>A0A9W8CWH8_9FUNG</name>
<keyword evidence="1" id="KW-0862">Zinc</keyword>
<evidence type="ECO:0000259" key="3">
    <source>
        <dbReference type="PROSITE" id="PS51083"/>
    </source>
</evidence>
<dbReference type="Proteomes" id="UP001143981">
    <property type="component" value="Unassembled WGS sequence"/>
</dbReference>